<proteinExistence type="predicted"/>
<accession>A0A9Q3IYI8</accession>
<dbReference type="Proteomes" id="UP000765509">
    <property type="component" value="Unassembled WGS sequence"/>
</dbReference>
<keyword evidence="3" id="KW-1185">Reference proteome</keyword>
<sequence length="188" mass="20980">MLVMLAYKHTRNACLLSDPSDHTARGVPDQDTLARTPLWSTMMKAFPSGNGRRDPKKEDENNSGQVAQSPQVSICPPPLGHHPMVTSLLDWSEVIIRPMKDGNGERTFELGPTVTMGFKCESKFSFSALTHFSSRNHTDLCPLCIEKHQPNPPFLVCLASKLRSNRHQARVAPNGWRTNSVVRSQSFI</sequence>
<dbReference type="EMBL" id="AVOT02058193">
    <property type="protein sequence ID" value="MBW0552115.1"/>
    <property type="molecule type" value="Genomic_DNA"/>
</dbReference>
<evidence type="ECO:0000313" key="3">
    <source>
        <dbReference type="Proteomes" id="UP000765509"/>
    </source>
</evidence>
<name>A0A9Q3IYI8_9BASI</name>
<dbReference type="AlphaFoldDB" id="A0A9Q3IYI8"/>
<feature type="compositionally biased region" description="Polar residues" evidence="1">
    <location>
        <begin position="62"/>
        <end position="72"/>
    </location>
</feature>
<gene>
    <name evidence="2" type="ORF">O181_091830</name>
</gene>
<feature type="region of interest" description="Disordered" evidence="1">
    <location>
        <begin position="44"/>
        <end position="76"/>
    </location>
</feature>
<feature type="compositionally biased region" description="Basic and acidic residues" evidence="1">
    <location>
        <begin position="51"/>
        <end position="60"/>
    </location>
</feature>
<reference evidence="2" key="1">
    <citation type="submission" date="2021-03" db="EMBL/GenBank/DDBJ databases">
        <title>Draft genome sequence of rust myrtle Austropuccinia psidii MF-1, a brazilian biotype.</title>
        <authorList>
            <person name="Quecine M.C."/>
            <person name="Pachon D.M.R."/>
            <person name="Bonatelli M.L."/>
            <person name="Correr F.H."/>
            <person name="Franceschini L.M."/>
            <person name="Leite T.F."/>
            <person name="Margarido G.R.A."/>
            <person name="Almeida C.A."/>
            <person name="Ferrarezi J.A."/>
            <person name="Labate C.A."/>
        </authorList>
    </citation>
    <scope>NUCLEOTIDE SEQUENCE</scope>
    <source>
        <strain evidence="2">MF-1</strain>
    </source>
</reference>
<evidence type="ECO:0000313" key="2">
    <source>
        <dbReference type="EMBL" id="MBW0552115.1"/>
    </source>
</evidence>
<organism evidence="2 3">
    <name type="scientific">Austropuccinia psidii MF-1</name>
    <dbReference type="NCBI Taxonomy" id="1389203"/>
    <lineage>
        <taxon>Eukaryota</taxon>
        <taxon>Fungi</taxon>
        <taxon>Dikarya</taxon>
        <taxon>Basidiomycota</taxon>
        <taxon>Pucciniomycotina</taxon>
        <taxon>Pucciniomycetes</taxon>
        <taxon>Pucciniales</taxon>
        <taxon>Sphaerophragmiaceae</taxon>
        <taxon>Austropuccinia</taxon>
    </lineage>
</organism>
<protein>
    <submittedName>
        <fullName evidence="2">Uncharacterized protein</fullName>
    </submittedName>
</protein>
<comment type="caution">
    <text evidence="2">The sequence shown here is derived from an EMBL/GenBank/DDBJ whole genome shotgun (WGS) entry which is preliminary data.</text>
</comment>
<evidence type="ECO:0000256" key="1">
    <source>
        <dbReference type="SAM" id="MobiDB-lite"/>
    </source>
</evidence>